<dbReference type="InterPro" id="IPR018629">
    <property type="entry name" value="XK-rel"/>
</dbReference>
<evidence type="ECO:0000256" key="1">
    <source>
        <dbReference type="ARBA" id="ARBA00004141"/>
    </source>
</evidence>
<evidence type="ECO:0000256" key="5">
    <source>
        <dbReference type="ARBA" id="ARBA00023136"/>
    </source>
</evidence>
<evidence type="ECO:0000256" key="6">
    <source>
        <dbReference type="RuleBase" id="RU910716"/>
    </source>
</evidence>
<accession>A0A8T0BJL5</accession>
<dbReference type="Pfam" id="PF09815">
    <property type="entry name" value="XK-related"/>
    <property type="match status" value="1"/>
</dbReference>
<reference evidence="7" key="1">
    <citation type="submission" date="2020-08" db="EMBL/GenBank/DDBJ databases">
        <title>Chromosome-level assembly of Southern catfish (Silurus meridionalis) provides insights into visual adaptation to the nocturnal and benthic lifestyles.</title>
        <authorList>
            <person name="Zhang Y."/>
            <person name="Wang D."/>
            <person name="Peng Z."/>
        </authorList>
    </citation>
    <scope>NUCLEOTIDE SEQUENCE</scope>
    <source>
        <strain evidence="7">SWU-2019-XX</strain>
        <tissue evidence="7">Muscle</tissue>
    </source>
</reference>
<proteinExistence type="inferred from homology"/>
<sequence>MKSKHEHHPESVNSLGYTNNMDEAVEDDISEIAQHAVPNENEVVLVINHSKIRPPFSVLWATVLYCAEFICASVLSSMYHTSDDVIWMGLTITFILVPSVLTQLTLTFVHRDLGRDRPLVLFMHLLQMGPIIRCVEALVVYFKAGRQEEPYVTITRKMKLKNGKAVGSPMEWEIGHSERKLAVHRDAFKRTAVIQAFLGSTPQLTLQLYAAIQEKYILLPARVTLMIISLISITYGALVCSVLAIQIRYDEYKVNMKVGTYLCMVLWRGLEIATRVTTLVLFSTALTYWVILVGLGNLLIFFFQPWVEFWARKASLPENVDKNLSKLGTCVVLFLVTLLYACINIFCWSAVQLNLAEQELIEKQPRWSRLALYYTLRFFENVGLIVAWYFFKSDFYEYICAPLLAVQLIVCYGLAVLFMLLFYQFCHPARKLFKHNVEDCLQCACCWRKEHTLVPQVPPIPDPSTLLGARETDILEDMEAA</sequence>
<comment type="similarity">
    <text evidence="2 6">Belongs to the XK family.</text>
</comment>
<organism evidence="7 8">
    <name type="scientific">Silurus meridionalis</name>
    <name type="common">Southern catfish</name>
    <name type="synonym">Silurus soldatovi meridionalis</name>
    <dbReference type="NCBI Taxonomy" id="175797"/>
    <lineage>
        <taxon>Eukaryota</taxon>
        <taxon>Metazoa</taxon>
        <taxon>Chordata</taxon>
        <taxon>Craniata</taxon>
        <taxon>Vertebrata</taxon>
        <taxon>Euteleostomi</taxon>
        <taxon>Actinopterygii</taxon>
        <taxon>Neopterygii</taxon>
        <taxon>Teleostei</taxon>
        <taxon>Ostariophysi</taxon>
        <taxon>Siluriformes</taxon>
        <taxon>Siluridae</taxon>
        <taxon>Silurus</taxon>
    </lineage>
</organism>
<gene>
    <name evidence="7" type="ORF">HF521_018456</name>
</gene>
<protein>
    <recommendedName>
        <fullName evidence="6">XK-related protein</fullName>
    </recommendedName>
</protein>
<feature type="transmembrane region" description="Helical" evidence="6">
    <location>
        <begin position="403"/>
        <end position="425"/>
    </location>
</feature>
<keyword evidence="5 6" id="KW-0472">Membrane</keyword>
<evidence type="ECO:0000313" key="8">
    <source>
        <dbReference type="Proteomes" id="UP000606274"/>
    </source>
</evidence>
<evidence type="ECO:0000256" key="2">
    <source>
        <dbReference type="ARBA" id="ARBA00008789"/>
    </source>
</evidence>
<feature type="transmembrane region" description="Helical" evidence="6">
    <location>
        <begin position="288"/>
        <end position="307"/>
    </location>
</feature>
<comment type="subcellular location">
    <subcellularLocation>
        <location evidence="1 6">Membrane</location>
        <topology evidence="1 6">Multi-pass membrane protein</topology>
    </subcellularLocation>
</comment>
<evidence type="ECO:0000256" key="3">
    <source>
        <dbReference type="ARBA" id="ARBA00022692"/>
    </source>
</evidence>
<dbReference type="PANTHER" id="PTHR14297">
    <property type="entry name" value="MEMBRANE TRANSPORT PROTEIN XK FAMILY MEMBER"/>
    <property type="match status" value="1"/>
</dbReference>
<keyword evidence="8" id="KW-1185">Reference proteome</keyword>
<dbReference type="GO" id="GO:0005886">
    <property type="term" value="C:plasma membrane"/>
    <property type="evidence" value="ECO:0007669"/>
    <property type="project" value="UniProtKB-ARBA"/>
</dbReference>
<feature type="transmembrane region" description="Helical" evidence="6">
    <location>
        <begin position="327"/>
        <end position="351"/>
    </location>
</feature>
<dbReference type="OrthoDB" id="10037417at2759"/>
<feature type="transmembrane region" description="Helical" evidence="6">
    <location>
        <begin position="85"/>
        <end position="109"/>
    </location>
</feature>
<dbReference type="AlphaFoldDB" id="A0A8T0BJL5"/>
<evidence type="ECO:0000313" key="7">
    <source>
        <dbReference type="EMBL" id="KAF7707238.1"/>
    </source>
</evidence>
<keyword evidence="4 6" id="KW-1133">Transmembrane helix</keyword>
<dbReference type="InterPro" id="IPR051773">
    <property type="entry name" value="XK-related_adapter"/>
</dbReference>
<keyword evidence="3 6" id="KW-0812">Transmembrane</keyword>
<dbReference type="EMBL" id="JABFDY010000005">
    <property type="protein sequence ID" value="KAF7707238.1"/>
    <property type="molecule type" value="Genomic_DNA"/>
</dbReference>
<dbReference type="Proteomes" id="UP000606274">
    <property type="component" value="Unassembled WGS sequence"/>
</dbReference>
<evidence type="ECO:0000256" key="4">
    <source>
        <dbReference type="ARBA" id="ARBA00022989"/>
    </source>
</evidence>
<feature type="transmembrane region" description="Helical" evidence="6">
    <location>
        <begin position="58"/>
        <end position="79"/>
    </location>
</feature>
<name>A0A8T0BJL5_SILME</name>
<dbReference type="PANTHER" id="PTHR14297:SF4">
    <property type="entry name" value="XK-RELATED PROTEIN 2"/>
    <property type="match status" value="1"/>
</dbReference>
<feature type="transmembrane region" description="Helical" evidence="6">
    <location>
        <begin position="223"/>
        <end position="247"/>
    </location>
</feature>
<feature type="transmembrane region" description="Helical" evidence="6">
    <location>
        <begin position="121"/>
        <end position="142"/>
    </location>
</feature>
<comment type="caution">
    <text evidence="7">The sequence shown here is derived from an EMBL/GenBank/DDBJ whole genome shotgun (WGS) entry which is preliminary data.</text>
</comment>
<feature type="transmembrane region" description="Helical" evidence="6">
    <location>
        <begin position="371"/>
        <end position="391"/>
    </location>
</feature>